<dbReference type="SUPFAM" id="SSF90123">
    <property type="entry name" value="ABC transporter transmembrane region"/>
    <property type="match status" value="1"/>
</dbReference>
<dbReference type="Gene3D" id="1.20.1560.10">
    <property type="entry name" value="ABC transporter type 1, transmembrane domain"/>
    <property type="match status" value="1"/>
</dbReference>
<dbReference type="Gene3D" id="3.40.50.300">
    <property type="entry name" value="P-loop containing nucleotide triphosphate hydrolases"/>
    <property type="match status" value="1"/>
</dbReference>
<evidence type="ECO:0000256" key="1">
    <source>
        <dbReference type="ARBA" id="ARBA00004651"/>
    </source>
</evidence>
<dbReference type="PANTHER" id="PTHR11384:SF59">
    <property type="entry name" value="LYSOSOMAL COBALAMIN TRANSPORTER ABCD4"/>
    <property type="match status" value="1"/>
</dbReference>
<evidence type="ECO:0000256" key="7">
    <source>
        <dbReference type="ARBA" id="ARBA00022989"/>
    </source>
</evidence>
<keyword evidence="3" id="KW-0813">Transport</keyword>
<dbReference type="PROSITE" id="PS00211">
    <property type="entry name" value="ABC_TRANSPORTER_1"/>
    <property type="match status" value="1"/>
</dbReference>
<evidence type="ECO:0000313" key="14">
    <source>
        <dbReference type="Proteomes" id="UP000189796"/>
    </source>
</evidence>
<dbReference type="SMART" id="SM00382">
    <property type="entry name" value="AAA"/>
    <property type="match status" value="1"/>
</dbReference>
<keyword evidence="5" id="KW-0547">Nucleotide-binding</keyword>
<feature type="transmembrane region" description="Helical" evidence="10">
    <location>
        <begin position="272"/>
        <end position="296"/>
    </location>
</feature>
<dbReference type="InterPro" id="IPR036640">
    <property type="entry name" value="ABC1_TM_sf"/>
</dbReference>
<evidence type="ECO:0000256" key="3">
    <source>
        <dbReference type="ARBA" id="ARBA00022448"/>
    </source>
</evidence>
<dbReference type="Pfam" id="PF00005">
    <property type="entry name" value="ABC_tran"/>
    <property type="match status" value="1"/>
</dbReference>
<feature type="domain" description="ABC transporter" evidence="11">
    <location>
        <begin position="370"/>
        <end position="582"/>
    </location>
</feature>
<dbReference type="GO" id="GO:0140359">
    <property type="term" value="F:ABC-type transporter activity"/>
    <property type="evidence" value="ECO:0007669"/>
    <property type="project" value="InterPro"/>
</dbReference>
<dbReference type="GO" id="GO:0005886">
    <property type="term" value="C:plasma membrane"/>
    <property type="evidence" value="ECO:0007669"/>
    <property type="project" value="UniProtKB-SubCell"/>
</dbReference>
<dbReference type="InterPro" id="IPR050835">
    <property type="entry name" value="ABC_transporter_sub-D"/>
</dbReference>
<comment type="similarity">
    <text evidence="2">Belongs to the ABC transporter superfamily.</text>
</comment>
<protein>
    <submittedName>
        <fullName evidence="13">Putative ATP-binding cassette transporter</fullName>
    </submittedName>
</protein>
<dbReference type="InterPro" id="IPR017871">
    <property type="entry name" value="ABC_transporter-like_CS"/>
</dbReference>
<keyword evidence="6 13" id="KW-0067">ATP-binding</keyword>
<dbReference type="PANTHER" id="PTHR11384">
    <property type="entry name" value="ATP-BINDING CASSETTE, SUB-FAMILY D MEMBER"/>
    <property type="match status" value="1"/>
</dbReference>
<keyword evidence="4 10" id="KW-0812">Transmembrane</keyword>
<evidence type="ECO:0000256" key="4">
    <source>
        <dbReference type="ARBA" id="ARBA00022692"/>
    </source>
</evidence>
<evidence type="ECO:0000256" key="10">
    <source>
        <dbReference type="SAM" id="Phobius"/>
    </source>
</evidence>
<dbReference type="EMBL" id="LT670817">
    <property type="protein sequence ID" value="SHH92567.1"/>
    <property type="molecule type" value="Genomic_DNA"/>
</dbReference>
<dbReference type="InterPro" id="IPR003593">
    <property type="entry name" value="AAA+_ATPase"/>
</dbReference>
<organism evidence="13 14">
    <name type="scientific">Bradyrhizobium erythrophlei</name>
    <dbReference type="NCBI Taxonomy" id="1437360"/>
    <lineage>
        <taxon>Bacteria</taxon>
        <taxon>Pseudomonadati</taxon>
        <taxon>Pseudomonadota</taxon>
        <taxon>Alphaproteobacteria</taxon>
        <taxon>Hyphomicrobiales</taxon>
        <taxon>Nitrobacteraceae</taxon>
        <taxon>Bradyrhizobium</taxon>
    </lineage>
</organism>
<dbReference type="InterPro" id="IPR011527">
    <property type="entry name" value="ABC1_TM_dom"/>
</dbReference>
<dbReference type="InterPro" id="IPR003439">
    <property type="entry name" value="ABC_transporter-like_ATP-bd"/>
</dbReference>
<dbReference type="Pfam" id="PF06472">
    <property type="entry name" value="ABC_membrane_2"/>
    <property type="match status" value="1"/>
</dbReference>
<feature type="transmembrane region" description="Helical" evidence="10">
    <location>
        <begin position="187"/>
        <end position="207"/>
    </location>
</feature>
<evidence type="ECO:0000256" key="8">
    <source>
        <dbReference type="ARBA" id="ARBA00023136"/>
    </source>
</evidence>
<dbReference type="OrthoDB" id="9810134at2"/>
<feature type="transmembrane region" description="Helical" evidence="10">
    <location>
        <begin position="146"/>
        <end position="167"/>
    </location>
</feature>
<gene>
    <name evidence="13" type="ORF">SAMN05443248_6883</name>
</gene>
<evidence type="ECO:0000313" key="13">
    <source>
        <dbReference type="EMBL" id="SHH92567.1"/>
    </source>
</evidence>
<dbReference type="CDD" id="cd03223">
    <property type="entry name" value="ABCD_peroxisomal_ALDP"/>
    <property type="match status" value="1"/>
</dbReference>
<sequence length="582" mass="64782">MNNIRSTLAIVWRIAAPYFRSEDKLAGRVLLAAVIAIELSLVGINVLLNEWNNRFYNALQEKNWEVFVRQIGIFCILATFYIALSVYQLYLNQWLQIRWRQWMTRRYLGEWLHDANHYRMQLQGDAADNPDQRISDDVKLFVDQTLGLGVGLLSSVVTLASFVVILWGLSAESPLTISGHAFAIPGYLVWGALIYAVFGTALTQWIGSPLVNLSFEQQRFEADFRFNLVRVRENSEQVALLRGESAERQRLSERFGRVVENWYAIMSRTKRLTAFTSSYSQAAVIFPYILVAPAYFGNKIQLGGMMQTASAFSSVQQALSFFVSIYRSLAEWRAVVARLSGFEMSIASAMTQATQAPSIGVVSSAGSDKIDLNKLLVSLPHGTPLVSADGFSIRTNERTLVTGPSGAGKSTLFRAIAGIWPFGSGSIAIPARAKLMMLPQRPYFPLGSLKAAIVYPAEASAFSSDRVRDVLIAVGLPQLASRLEEDAHWNRMLSLGEQQRLGIARALLHAPQYLFLDEATASLDEASEAALYHLLREKLPATTVVSIGHRSTLAALHQRNVVLSRDGDRFALQNRREDVKQP</sequence>
<dbReference type="Proteomes" id="UP000189796">
    <property type="component" value="Chromosome I"/>
</dbReference>
<accession>A0A1M5WYD9</accession>
<dbReference type="GO" id="GO:0016887">
    <property type="term" value="F:ATP hydrolysis activity"/>
    <property type="evidence" value="ECO:0007669"/>
    <property type="project" value="InterPro"/>
</dbReference>
<dbReference type="RefSeq" id="WP_079605193.1">
    <property type="nucleotide sequence ID" value="NZ_LT670817.1"/>
</dbReference>
<dbReference type="AlphaFoldDB" id="A0A1M5WYD9"/>
<keyword evidence="8 10" id="KW-0472">Membrane</keyword>
<dbReference type="GO" id="GO:0005524">
    <property type="term" value="F:ATP binding"/>
    <property type="evidence" value="ECO:0007669"/>
    <property type="project" value="UniProtKB-KW"/>
</dbReference>
<dbReference type="InterPro" id="IPR027417">
    <property type="entry name" value="P-loop_NTPase"/>
</dbReference>
<feature type="domain" description="ABC transmembrane type-1" evidence="12">
    <location>
        <begin position="29"/>
        <end position="331"/>
    </location>
</feature>
<comment type="function">
    <text evidence="9">Involved in beta-(1--&gt;2)glucan export. Transmembrane domains (TMD) form a pore in the inner membrane and the ATP-binding domain (NBD) is responsible for energy generation.</text>
</comment>
<evidence type="ECO:0000256" key="5">
    <source>
        <dbReference type="ARBA" id="ARBA00022741"/>
    </source>
</evidence>
<dbReference type="PROSITE" id="PS50929">
    <property type="entry name" value="ABC_TM1F"/>
    <property type="match status" value="1"/>
</dbReference>
<evidence type="ECO:0000256" key="9">
    <source>
        <dbReference type="ARBA" id="ARBA00024722"/>
    </source>
</evidence>
<dbReference type="PROSITE" id="PS50893">
    <property type="entry name" value="ABC_TRANSPORTER_2"/>
    <property type="match status" value="1"/>
</dbReference>
<proteinExistence type="inferred from homology"/>
<feature type="transmembrane region" description="Helical" evidence="10">
    <location>
        <begin position="68"/>
        <end position="90"/>
    </location>
</feature>
<dbReference type="SUPFAM" id="SSF52540">
    <property type="entry name" value="P-loop containing nucleoside triphosphate hydrolases"/>
    <property type="match status" value="1"/>
</dbReference>
<evidence type="ECO:0000259" key="12">
    <source>
        <dbReference type="PROSITE" id="PS50929"/>
    </source>
</evidence>
<feature type="transmembrane region" description="Helical" evidence="10">
    <location>
        <begin position="29"/>
        <end position="48"/>
    </location>
</feature>
<comment type="subcellular location">
    <subcellularLocation>
        <location evidence="1">Cell membrane</location>
        <topology evidence="1">Multi-pass membrane protein</topology>
    </subcellularLocation>
</comment>
<reference evidence="13 14" key="1">
    <citation type="submission" date="2016-11" db="EMBL/GenBank/DDBJ databases">
        <authorList>
            <person name="Jaros S."/>
            <person name="Januszkiewicz K."/>
            <person name="Wedrychowicz H."/>
        </authorList>
    </citation>
    <scope>NUCLEOTIDE SEQUENCE [LARGE SCALE GENOMIC DNA]</scope>
    <source>
        <strain evidence="13 14">GAS138</strain>
    </source>
</reference>
<evidence type="ECO:0000256" key="2">
    <source>
        <dbReference type="ARBA" id="ARBA00005417"/>
    </source>
</evidence>
<evidence type="ECO:0000256" key="6">
    <source>
        <dbReference type="ARBA" id="ARBA00022840"/>
    </source>
</evidence>
<name>A0A1M5WYD9_9BRAD</name>
<keyword evidence="7 10" id="KW-1133">Transmembrane helix</keyword>
<evidence type="ECO:0000259" key="11">
    <source>
        <dbReference type="PROSITE" id="PS50893"/>
    </source>
</evidence>